<comment type="caution">
    <text evidence="2">The sequence shown here is derived from an EMBL/GenBank/DDBJ whole genome shotgun (WGS) entry which is preliminary data.</text>
</comment>
<dbReference type="Gene3D" id="3.30.2130.10">
    <property type="entry name" value="VC0802-like"/>
    <property type="match status" value="1"/>
</dbReference>
<evidence type="ECO:0000313" key="3">
    <source>
        <dbReference type="Proteomes" id="UP000886817"/>
    </source>
</evidence>
<accession>A0A9D2B342</accession>
<evidence type="ECO:0000313" key="2">
    <source>
        <dbReference type="EMBL" id="HIX59782.1"/>
    </source>
</evidence>
<dbReference type="InterPro" id="IPR002912">
    <property type="entry name" value="ACT_dom"/>
</dbReference>
<proteinExistence type="predicted"/>
<dbReference type="PANTHER" id="PTHR40099:SF1">
    <property type="entry name" value="ACETOLACTATE SYNTHASE, SMALL SUBUNIT"/>
    <property type="match status" value="1"/>
</dbReference>
<organism evidence="2 3">
    <name type="scientific">Candidatus Blautia gallistercoris</name>
    <dbReference type="NCBI Taxonomy" id="2838490"/>
    <lineage>
        <taxon>Bacteria</taxon>
        <taxon>Bacillati</taxon>
        <taxon>Bacillota</taxon>
        <taxon>Clostridia</taxon>
        <taxon>Lachnospirales</taxon>
        <taxon>Lachnospiraceae</taxon>
        <taxon>Blautia</taxon>
    </lineage>
</organism>
<dbReference type="InterPro" id="IPR045739">
    <property type="entry name" value="ACT_dom_pair"/>
</dbReference>
<name>A0A9D2B342_9FIRM</name>
<dbReference type="EMBL" id="DXEX01000189">
    <property type="protein sequence ID" value="HIX59782.1"/>
    <property type="molecule type" value="Genomic_DNA"/>
</dbReference>
<sequence length="142" mass="16101">MLKQLAVFVENQPGSLRKVTTMIRETQVNIYAFVSFDNPEFSIFRMVVDRPEEVKAAITAKGCVAKVCDVIAIELEDHAGGLDRVLEAVSESNISINYTYSSFRRGDDKPVVIIHSEEIYETEDILRRKGFRLLNSVEEMAQ</sequence>
<dbReference type="SUPFAM" id="SSF55021">
    <property type="entry name" value="ACT-like"/>
    <property type="match status" value="2"/>
</dbReference>
<dbReference type="PROSITE" id="PS51671">
    <property type="entry name" value="ACT"/>
    <property type="match status" value="1"/>
</dbReference>
<protein>
    <submittedName>
        <fullName evidence="2">Amino acid-binding protein</fullName>
    </submittedName>
</protein>
<dbReference type="PANTHER" id="PTHR40099">
    <property type="entry name" value="ACETOLACTATE SYNTHASE, SMALL SUBUNIT"/>
    <property type="match status" value="1"/>
</dbReference>
<reference evidence="2" key="1">
    <citation type="journal article" date="2021" name="PeerJ">
        <title>Extensive microbial diversity within the chicken gut microbiome revealed by metagenomics and culture.</title>
        <authorList>
            <person name="Gilroy R."/>
            <person name="Ravi A."/>
            <person name="Getino M."/>
            <person name="Pursley I."/>
            <person name="Horton D.L."/>
            <person name="Alikhan N.F."/>
            <person name="Baker D."/>
            <person name="Gharbi K."/>
            <person name="Hall N."/>
            <person name="Watson M."/>
            <person name="Adriaenssens E.M."/>
            <person name="Foster-Nyarko E."/>
            <person name="Jarju S."/>
            <person name="Secka A."/>
            <person name="Antonio M."/>
            <person name="Oren A."/>
            <person name="Chaudhuri R.R."/>
            <person name="La Ragione R."/>
            <person name="Hildebrand F."/>
            <person name="Pallen M.J."/>
        </authorList>
    </citation>
    <scope>NUCLEOTIDE SEQUENCE</scope>
    <source>
        <strain evidence="2">ChiSjej1B19-8411</strain>
    </source>
</reference>
<gene>
    <name evidence="2" type="ORF">IAA45_08720</name>
</gene>
<evidence type="ECO:0000259" key="1">
    <source>
        <dbReference type="PROSITE" id="PS51671"/>
    </source>
</evidence>
<dbReference type="InterPro" id="IPR045865">
    <property type="entry name" value="ACT-like_dom_sf"/>
</dbReference>
<reference evidence="2" key="2">
    <citation type="submission" date="2021-04" db="EMBL/GenBank/DDBJ databases">
        <authorList>
            <person name="Gilroy R."/>
        </authorList>
    </citation>
    <scope>NUCLEOTIDE SEQUENCE</scope>
    <source>
        <strain evidence="2">ChiSjej1B19-8411</strain>
    </source>
</reference>
<dbReference type="Pfam" id="PF19571">
    <property type="entry name" value="ACT_8"/>
    <property type="match status" value="1"/>
</dbReference>
<dbReference type="Proteomes" id="UP000886817">
    <property type="component" value="Unassembled WGS sequence"/>
</dbReference>
<dbReference type="AlphaFoldDB" id="A0A9D2B342"/>
<feature type="domain" description="ACT" evidence="1">
    <location>
        <begin position="4"/>
        <end position="78"/>
    </location>
</feature>